<dbReference type="InterPro" id="IPR013083">
    <property type="entry name" value="Znf_RING/FYVE/PHD"/>
</dbReference>
<evidence type="ECO:0000256" key="4">
    <source>
        <dbReference type="PROSITE-ProRule" id="PRU00091"/>
    </source>
</evidence>
<feature type="domain" description="FYVE-type" evidence="7">
    <location>
        <begin position="18"/>
        <end position="81"/>
    </location>
</feature>
<keyword evidence="3" id="KW-0862">Zinc</keyword>
<dbReference type="PROSITE" id="PS50178">
    <property type="entry name" value="ZF_FYVE"/>
    <property type="match status" value="1"/>
</dbReference>
<organism evidence="9 10">
    <name type="scientific">Aphanomyces stellatus</name>
    <dbReference type="NCBI Taxonomy" id="120398"/>
    <lineage>
        <taxon>Eukaryota</taxon>
        <taxon>Sar</taxon>
        <taxon>Stramenopiles</taxon>
        <taxon>Oomycota</taxon>
        <taxon>Saprolegniomycetes</taxon>
        <taxon>Saprolegniales</taxon>
        <taxon>Verrucalvaceae</taxon>
        <taxon>Aphanomyces</taxon>
    </lineage>
</organism>
<dbReference type="GO" id="GO:0008270">
    <property type="term" value="F:zinc ion binding"/>
    <property type="evidence" value="ECO:0007669"/>
    <property type="project" value="UniProtKB-KW"/>
</dbReference>
<protein>
    <submittedName>
        <fullName evidence="9">Aste57867_21594 protein</fullName>
    </submittedName>
</protein>
<dbReference type="AlphaFoldDB" id="A0A485LJ72"/>
<keyword evidence="1" id="KW-0479">Metal-binding</keyword>
<feature type="coiled-coil region" evidence="5">
    <location>
        <begin position="399"/>
        <end position="426"/>
    </location>
</feature>
<dbReference type="Proteomes" id="UP000332933">
    <property type="component" value="Unassembled WGS sequence"/>
</dbReference>
<dbReference type="EMBL" id="VJMH01006982">
    <property type="protein sequence ID" value="KAF0686622.1"/>
    <property type="molecule type" value="Genomic_DNA"/>
</dbReference>
<dbReference type="Pfam" id="PF01590">
    <property type="entry name" value="GAF"/>
    <property type="match status" value="1"/>
</dbReference>
<evidence type="ECO:0000259" key="7">
    <source>
        <dbReference type="PROSITE" id="PS50178"/>
    </source>
</evidence>
<reference evidence="9 10" key="1">
    <citation type="submission" date="2019-03" db="EMBL/GenBank/DDBJ databases">
        <authorList>
            <person name="Gaulin E."/>
            <person name="Dumas B."/>
        </authorList>
    </citation>
    <scope>NUCLEOTIDE SEQUENCE [LARGE SCALE GENOMIC DNA]</scope>
    <source>
        <strain evidence="9">CBS 568.67</strain>
    </source>
</reference>
<dbReference type="EMBL" id="CAADRA010007008">
    <property type="protein sequence ID" value="VFT98264.1"/>
    <property type="molecule type" value="Genomic_DNA"/>
</dbReference>
<dbReference type="SUPFAM" id="SSF57903">
    <property type="entry name" value="FYVE/PHD zinc finger"/>
    <property type="match status" value="1"/>
</dbReference>
<evidence type="ECO:0000256" key="5">
    <source>
        <dbReference type="SAM" id="Coils"/>
    </source>
</evidence>
<dbReference type="SUPFAM" id="SSF55781">
    <property type="entry name" value="GAF domain-like"/>
    <property type="match status" value="1"/>
</dbReference>
<dbReference type="Gene3D" id="3.30.450.40">
    <property type="match status" value="1"/>
</dbReference>
<dbReference type="OrthoDB" id="303614at2759"/>
<keyword evidence="10" id="KW-1185">Reference proteome</keyword>
<evidence type="ECO:0000256" key="6">
    <source>
        <dbReference type="SAM" id="MobiDB-lite"/>
    </source>
</evidence>
<name>A0A485LJ72_9STRA</name>
<evidence type="ECO:0000256" key="1">
    <source>
        <dbReference type="ARBA" id="ARBA00022723"/>
    </source>
</evidence>
<dbReference type="InterPro" id="IPR000306">
    <property type="entry name" value="Znf_FYVE"/>
</dbReference>
<dbReference type="PANTHER" id="PTHR43102">
    <property type="entry name" value="SLR1143 PROTEIN"/>
    <property type="match status" value="1"/>
</dbReference>
<dbReference type="Pfam" id="PF01363">
    <property type="entry name" value="FYVE"/>
    <property type="match status" value="1"/>
</dbReference>
<evidence type="ECO:0000313" key="8">
    <source>
        <dbReference type="EMBL" id="KAF0686622.1"/>
    </source>
</evidence>
<evidence type="ECO:0000256" key="2">
    <source>
        <dbReference type="ARBA" id="ARBA00022771"/>
    </source>
</evidence>
<dbReference type="InterPro" id="IPR003018">
    <property type="entry name" value="GAF"/>
</dbReference>
<sequence>MTDALELELKPMAQWVPDVKRRVCAVCERRFSTFVRKHHCRACGEVICSQCSSHRRVRDLTKSSLSVHTVRLCSDCISPVLVDTYPLSTDSAPVKSSMSLINSYSSDVDDVRGAALRSYMILDTPPEHEYDAICRAAAKTFDCTVAAIGFMDGARQWYKASLGIQPTQVPRDVALCSQLLERPFHTPLVVLDTRTDRRFQHNPLVTGAAKVRFYAAVPIVNHEGYVLGSIMVLDCKPRESVETRLTDMLLHLAKIVMDMLEEHKARELTRLTMIEEASNEYSEYDNLVSSCSRGSTPPPPLVYSRGSSGGATVRQSAEEDNEPALATPPESYTIRSSHARKLDGDAIDAKLTHLRASEGGVSGSNANSASEAACLDLLCRVTDTQQMLAQQQTVIFERLSLHATRMDNLEAAVRNLEAAFTDLAARLPRTSLTSNSDSVGSEFITI</sequence>
<keyword evidence="2 4" id="KW-0863">Zinc-finger</keyword>
<gene>
    <name evidence="9" type="primary">Aste57867_21594</name>
    <name evidence="8" type="ORF">As57867_021525</name>
    <name evidence="9" type="ORF">ASTE57867_21594</name>
</gene>
<dbReference type="InterPro" id="IPR011011">
    <property type="entry name" value="Znf_FYVE_PHD"/>
</dbReference>
<accession>A0A485LJ72</accession>
<dbReference type="InterPro" id="IPR017455">
    <property type="entry name" value="Znf_FYVE-rel"/>
</dbReference>
<dbReference type="InterPro" id="IPR029016">
    <property type="entry name" value="GAF-like_dom_sf"/>
</dbReference>
<dbReference type="SMART" id="SM00064">
    <property type="entry name" value="FYVE"/>
    <property type="match status" value="1"/>
</dbReference>
<feature type="region of interest" description="Disordered" evidence="6">
    <location>
        <begin position="287"/>
        <end position="330"/>
    </location>
</feature>
<reference evidence="8" key="2">
    <citation type="submission" date="2019-06" db="EMBL/GenBank/DDBJ databases">
        <title>Genomics analysis of Aphanomyces spp. identifies a new class of oomycete effector associated with host adaptation.</title>
        <authorList>
            <person name="Gaulin E."/>
        </authorList>
    </citation>
    <scope>NUCLEOTIDE SEQUENCE</scope>
    <source>
        <strain evidence="8">CBS 578.67</strain>
    </source>
</reference>
<proteinExistence type="predicted"/>
<evidence type="ECO:0000313" key="9">
    <source>
        <dbReference type="EMBL" id="VFT98264.1"/>
    </source>
</evidence>
<dbReference type="PANTHER" id="PTHR43102:SF2">
    <property type="entry name" value="GAF DOMAIN-CONTAINING PROTEIN"/>
    <property type="match status" value="1"/>
</dbReference>
<evidence type="ECO:0000256" key="3">
    <source>
        <dbReference type="ARBA" id="ARBA00022833"/>
    </source>
</evidence>
<evidence type="ECO:0000313" key="10">
    <source>
        <dbReference type="Proteomes" id="UP000332933"/>
    </source>
</evidence>
<keyword evidence="5" id="KW-0175">Coiled coil</keyword>
<dbReference type="Gene3D" id="3.30.40.10">
    <property type="entry name" value="Zinc/RING finger domain, C3HC4 (zinc finger)"/>
    <property type="match status" value="1"/>
</dbReference>